<accession>A0A1D7W0P1</accession>
<dbReference type="OrthoDB" id="4803008at2"/>
<evidence type="ECO:0000313" key="8">
    <source>
        <dbReference type="Proteomes" id="UP000094793"/>
    </source>
</evidence>
<feature type="transmembrane region" description="Helical" evidence="1">
    <location>
        <begin position="141"/>
        <end position="163"/>
    </location>
</feature>
<evidence type="ECO:0000313" key="4">
    <source>
        <dbReference type="EMBL" id="PCC53304.1"/>
    </source>
</evidence>
<accession>A0A2H1JWK0</accession>
<dbReference type="EMBL" id="CP017150">
    <property type="protein sequence ID" value="AOP52514.1"/>
    <property type="molecule type" value="Genomic_DNA"/>
</dbReference>
<dbReference type="RefSeq" id="WP_069599569.1">
    <property type="nucleotide sequence ID" value="NZ_CP017150.1"/>
</dbReference>
<keyword evidence="1" id="KW-1133">Transmembrane helix</keyword>
<dbReference type="EMBL" id="FXZI01000007">
    <property type="protein sequence ID" value="SMX91870.1"/>
    <property type="molecule type" value="Genomic_DNA"/>
</dbReference>
<reference evidence="3 12" key="7">
    <citation type="submission" date="2019-01" db="EMBL/GenBank/DDBJ databases">
        <title>Comparative genomic analysis of Brevibacterium aurantiacum sheds light on its evolution and its adaptation to smear-ripened cheeses.</title>
        <authorList>
            <person name="Moineau S."/>
        </authorList>
    </citation>
    <scope>NUCLEOTIDE SEQUENCE [LARGE SCALE GENOMIC DNA]</scope>
    <source>
        <strain evidence="3 12">SMQ-1417</strain>
    </source>
</reference>
<dbReference type="PATRIC" id="fig|1703.10.peg.822"/>
<evidence type="ECO:0000313" key="10">
    <source>
        <dbReference type="Proteomes" id="UP000234300"/>
    </source>
</evidence>
<accession>A0A2A3ZP31</accession>
<dbReference type="Proteomes" id="UP000094793">
    <property type="component" value="Chromosome"/>
</dbReference>
<dbReference type="KEGG" id="blin:BLSMQ_0800"/>
<reference evidence="4 9" key="3">
    <citation type="journal article" date="2017" name="Elife">
        <title>Extensive horizontal gene transfer in cheese-associated bacteria.</title>
        <authorList>
            <person name="Bonham K.S."/>
            <person name="Wolfe B.E."/>
            <person name="Dutton R.J."/>
        </authorList>
    </citation>
    <scope>NUCLEOTIDE SEQUENCE [LARGE SCALE GENOMIC DNA]</scope>
    <source>
        <strain evidence="4 9">738_8</strain>
    </source>
</reference>
<evidence type="ECO:0000313" key="6">
    <source>
        <dbReference type="EMBL" id="SMX91870.1"/>
    </source>
</evidence>
<evidence type="ECO:0000313" key="13">
    <source>
        <dbReference type="Proteomes" id="UP000297736"/>
    </source>
</evidence>
<keyword evidence="1" id="KW-0812">Transmembrane</keyword>
<feature type="transmembrane region" description="Helical" evidence="1">
    <location>
        <begin position="100"/>
        <end position="121"/>
    </location>
</feature>
<dbReference type="EMBL" id="RHFF01000002">
    <property type="protein sequence ID" value="TGD40123.1"/>
    <property type="molecule type" value="Genomic_DNA"/>
</dbReference>
<dbReference type="Proteomes" id="UP000217881">
    <property type="component" value="Unassembled WGS sequence"/>
</dbReference>
<dbReference type="Proteomes" id="UP000234327">
    <property type="component" value="Unassembled WGS sequence"/>
</dbReference>
<dbReference type="EMBL" id="NRHA01000013">
    <property type="protein sequence ID" value="PCC53304.1"/>
    <property type="molecule type" value="Genomic_DNA"/>
</dbReference>
<dbReference type="Proteomes" id="UP000234300">
    <property type="component" value="Unassembled WGS sequence"/>
</dbReference>
<organism evidence="2 8">
    <name type="scientific">Brevibacterium aurantiacum</name>
    <dbReference type="NCBI Taxonomy" id="273384"/>
    <lineage>
        <taxon>Bacteria</taxon>
        <taxon>Bacillati</taxon>
        <taxon>Actinomycetota</taxon>
        <taxon>Actinomycetes</taxon>
        <taxon>Micrococcales</taxon>
        <taxon>Brevibacteriaceae</taxon>
        <taxon>Brevibacterium</taxon>
    </lineage>
</organism>
<keyword evidence="1" id="KW-0472">Membrane</keyword>
<evidence type="ECO:0000313" key="5">
    <source>
        <dbReference type="EMBL" id="SMX73876.1"/>
    </source>
</evidence>
<gene>
    <name evidence="5" type="ORF">BAURA63_01141</name>
    <name evidence="6" type="ORF">BAURA86_02147</name>
    <name evidence="2" type="ORF">BLSMQ_0800</name>
    <name evidence="4" type="ORF">CIK59_11320</name>
    <name evidence="3" type="ORF">CXR23_04105</name>
    <name evidence="7" type="ORF">EB834_02655</name>
</gene>
<evidence type="ECO:0000256" key="1">
    <source>
        <dbReference type="SAM" id="Phobius"/>
    </source>
</evidence>
<dbReference type="EMBL" id="FXYZ01000004">
    <property type="protein sequence ID" value="SMX73876.1"/>
    <property type="molecule type" value="Genomic_DNA"/>
</dbReference>
<reference evidence="8" key="2">
    <citation type="submission" date="2016-09" db="EMBL/GenBank/DDBJ databases">
        <title>Complete Genome Sequence of Brevibacterium linens SMQ-1335.</title>
        <authorList>
            <person name="de Melo A.G."/>
            <person name="Labrie S.J."/>
            <person name="Dumaresq J."/>
            <person name="Roberts R.J."/>
            <person name="Tremblay D.M."/>
            <person name="Moineau S."/>
        </authorList>
    </citation>
    <scope>NUCLEOTIDE SEQUENCE [LARGE SCALE GENOMIC DNA]</scope>
    <source>
        <strain evidence="8">SMQ-1335</strain>
    </source>
</reference>
<reference evidence="7 13" key="6">
    <citation type="submission" date="2018-10" db="EMBL/GenBank/DDBJ databases">
        <title>Brevibacterium genomes from Austrain hard cheese rinds.</title>
        <authorList>
            <person name="Anast J.M."/>
            <person name="Dzieciol M."/>
            <person name="Schultz D.L."/>
            <person name="Mann E."/>
            <person name="Wagner M."/>
            <person name="Schmitz-Esser S."/>
        </authorList>
    </citation>
    <scope>NUCLEOTIDE SEQUENCE [LARGE SCALE GENOMIC DNA]</scope>
    <source>
        <strain evidence="7 13">L261</strain>
    </source>
</reference>
<dbReference type="EMBL" id="CP025330">
    <property type="protein sequence ID" value="AZT92420.1"/>
    <property type="molecule type" value="Genomic_DNA"/>
</dbReference>
<sequence length="172" mass="18304">MNVDDGSSHGPSDRTRHLRRIASLLPLATVAAWVITIFVPILDSGNNDGPRIRITSLGEDPFEPATAVPGFFAVWLLVVVFSILPLLFGISRWWSGAAMVMAALLIIILVFAALNPPSLLWDGQTPDGMPTGGMEVALPDFGFFISLVGALALGAAGSAGWSADRSRPRRQP</sequence>
<evidence type="ECO:0000313" key="11">
    <source>
        <dbReference type="Proteomes" id="UP000234327"/>
    </source>
</evidence>
<name>A0A1D7W0P1_BREAU</name>
<reference evidence="2" key="1">
    <citation type="submission" date="2016-09" db="EMBL/GenBank/DDBJ databases">
        <title>Complete Genome Sequence of Brevibacterium aurantiacum SMQ-1335.</title>
        <authorList>
            <person name="de Melo A.G."/>
            <person name="Labrie S.J."/>
            <person name="Dumaresq J."/>
            <person name="Roberts R.J."/>
            <person name="Tremblay D.M."/>
            <person name="Moineau S."/>
        </authorList>
    </citation>
    <scope>NUCLEOTIDE SEQUENCE</scope>
    <source>
        <strain evidence="2">SMQ-1335</strain>
    </source>
</reference>
<feature type="transmembrane region" description="Helical" evidence="1">
    <location>
        <begin position="67"/>
        <end position="88"/>
    </location>
</feature>
<evidence type="ECO:0000313" key="2">
    <source>
        <dbReference type="EMBL" id="AOP52514.1"/>
    </source>
</evidence>
<dbReference type="Proteomes" id="UP000283000">
    <property type="component" value="Chromosome"/>
</dbReference>
<feature type="transmembrane region" description="Helical" evidence="1">
    <location>
        <begin position="21"/>
        <end position="42"/>
    </location>
</feature>
<evidence type="ECO:0000313" key="3">
    <source>
        <dbReference type="EMBL" id="AZT92420.1"/>
    </source>
</evidence>
<dbReference type="AlphaFoldDB" id="A0A1D7W0P1"/>
<evidence type="ECO:0000313" key="7">
    <source>
        <dbReference type="EMBL" id="TGD40123.1"/>
    </source>
</evidence>
<protein>
    <submittedName>
        <fullName evidence="2">Uncharacterized protein</fullName>
    </submittedName>
</protein>
<reference evidence="10 11" key="4">
    <citation type="submission" date="2017-03" db="EMBL/GenBank/DDBJ databases">
        <authorList>
            <person name="Afonso C.L."/>
            <person name="Miller P.J."/>
            <person name="Scott M.A."/>
            <person name="Spackman E."/>
            <person name="Goraichik I."/>
            <person name="Dimitrov K.M."/>
            <person name="Suarez D.L."/>
            <person name="Swayne D.E."/>
        </authorList>
    </citation>
    <scope>NUCLEOTIDE SEQUENCE [LARGE SCALE GENOMIC DNA]</scope>
    <source>
        <strain evidence="5">6</strain>
        <strain evidence="11">6(3)</strain>
        <strain evidence="6">8</strain>
        <strain evidence="10">8(6)</strain>
    </source>
</reference>
<proteinExistence type="predicted"/>
<evidence type="ECO:0000313" key="12">
    <source>
        <dbReference type="Proteomes" id="UP000283000"/>
    </source>
</evidence>
<dbReference type="Proteomes" id="UP000297736">
    <property type="component" value="Unassembled WGS sequence"/>
</dbReference>
<evidence type="ECO:0000313" key="9">
    <source>
        <dbReference type="Proteomes" id="UP000217881"/>
    </source>
</evidence>
<reference evidence="3 12" key="5">
    <citation type="submission" date="2017-12" db="EMBL/GenBank/DDBJ databases">
        <authorList>
            <person name="Levesque S."/>
        </authorList>
    </citation>
    <scope>NUCLEOTIDE SEQUENCE [LARGE SCALE GENOMIC DNA]</scope>
    <source>
        <strain evidence="3 12">SMQ-1417</strain>
    </source>
</reference>